<keyword evidence="3 7" id="KW-0067">ATP-binding</keyword>
<protein>
    <recommendedName>
        <fullName evidence="7">Transcriptional repressor NrdR</fullName>
    </recommendedName>
</protein>
<dbReference type="Proteomes" id="UP000178162">
    <property type="component" value="Unassembled WGS sequence"/>
</dbReference>
<keyword evidence="1 7" id="KW-0678">Repressor</keyword>
<dbReference type="PANTHER" id="PTHR30455:SF2">
    <property type="entry name" value="TRANSCRIPTIONAL REPRESSOR NRDR"/>
    <property type="match status" value="1"/>
</dbReference>
<dbReference type="InterPro" id="IPR003796">
    <property type="entry name" value="RNR_NrdR-like"/>
</dbReference>
<keyword evidence="7" id="KW-0863">Zinc-finger</keyword>
<keyword evidence="7" id="KW-0479">Metal-binding</keyword>
<organism evidence="9 10">
    <name type="scientific">Candidatus Woykebacteria bacterium RBG_16_39_9b</name>
    <dbReference type="NCBI Taxonomy" id="1802595"/>
    <lineage>
        <taxon>Bacteria</taxon>
        <taxon>Candidatus Woykeibacteriota</taxon>
    </lineage>
</organism>
<comment type="function">
    <text evidence="7">Negatively regulates transcription of bacterial ribonucleotide reductase nrd genes and operons by binding to NrdR-boxes.</text>
</comment>
<dbReference type="InterPro" id="IPR055173">
    <property type="entry name" value="NrdR-like_N"/>
</dbReference>
<evidence type="ECO:0000256" key="7">
    <source>
        <dbReference type="HAMAP-Rule" id="MF_00440"/>
    </source>
</evidence>
<name>A0A1G1WEU0_9BACT</name>
<dbReference type="Pfam" id="PF03477">
    <property type="entry name" value="ATP-cone"/>
    <property type="match status" value="1"/>
</dbReference>
<dbReference type="GO" id="GO:0003677">
    <property type="term" value="F:DNA binding"/>
    <property type="evidence" value="ECO:0007669"/>
    <property type="project" value="UniProtKB-KW"/>
</dbReference>
<dbReference type="PANTHER" id="PTHR30455">
    <property type="entry name" value="TRANSCRIPTIONAL REPRESSOR NRDR"/>
    <property type="match status" value="1"/>
</dbReference>
<evidence type="ECO:0000259" key="8">
    <source>
        <dbReference type="PROSITE" id="PS51161"/>
    </source>
</evidence>
<dbReference type="PROSITE" id="PS51161">
    <property type="entry name" value="ATP_CONE"/>
    <property type="match status" value="1"/>
</dbReference>
<gene>
    <name evidence="7" type="primary">nrdR</name>
    <name evidence="9" type="ORF">A2134_00950</name>
</gene>
<keyword evidence="7" id="KW-0862">Zinc</keyword>
<dbReference type="GO" id="GO:0005524">
    <property type="term" value="F:ATP binding"/>
    <property type="evidence" value="ECO:0007669"/>
    <property type="project" value="UniProtKB-UniRule"/>
</dbReference>
<reference evidence="9 10" key="1">
    <citation type="journal article" date="2016" name="Nat. Commun.">
        <title>Thousands of microbial genomes shed light on interconnected biogeochemical processes in an aquifer system.</title>
        <authorList>
            <person name="Anantharaman K."/>
            <person name="Brown C.T."/>
            <person name="Hug L.A."/>
            <person name="Sharon I."/>
            <person name="Castelle C.J."/>
            <person name="Probst A.J."/>
            <person name="Thomas B.C."/>
            <person name="Singh A."/>
            <person name="Wilkins M.J."/>
            <person name="Karaoz U."/>
            <person name="Brodie E.L."/>
            <person name="Williams K.H."/>
            <person name="Hubbard S.S."/>
            <person name="Banfield J.F."/>
        </authorList>
    </citation>
    <scope>NUCLEOTIDE SEQUENCE [LARGE SCALE GENOMIC DNA]</scope>
</reference>
<dbReference type="HAMAP" id="MF_00440">
    <property type="entry name" value="NrdR"/>
    <property type="match status" value="1"/>
</dbReference>
<feature type="zinc finger region" evidence="7">
    <location>
        <begin position="3"/>
        <end position="34"/>
    </location>
</feature>
<dbReference type="Pfam" id="PF22811">
    <property type="entry name" value="Zn_ribbon_NrdR"/>
    <property type="match status" value="1"/>
</dbReference>
<comment type="cofactor">
    <cofactor evidence="7">
        <name>Zn(2+)</name>
        <dbReference type="ChEBI" id="CHEBI:29105"/>
    </cofactor>
    <text evidence="7">Binds 1 zinc ion.</text>
</comment>
<comment type="similarity">
    <text evidence="7">Belongs to the NrdR family.</text>
</comment>
<evidence type="ECO:0000256" key="5">
    <source>
        <dbReference type="ARBA" id="ARBA00023125"/>
    </source>
</evidence>
<comment type="caution">
    <text evidence="9">The sequence shown here is derived from an EMBL/GenBank/DDBJ whole genome shotgun (WGS) entry which is preliminary data.</text>
</comment>
<keyword evidence="6 7" id="KW-0804">Transcription</keyword>
<accession>A0A1G1WEU0</accession>
<evidence type="ECO:0000256" key="2">
    <source>
        <dbReference type="ARBA" id="ARBA00022741"/>
    </source>
</evidence>
<dbReference type="GO" id="GO:0045892">
    <property type="term" value="P:negative regulation of DNA-templated transcription"/>
    <property type="evidence" value="ECO:0007669"/>
    <property type="project" value="UniProtKB-UniRule"/>
</dbReference>
<dbReference type="EMBL" id="MHCR01000001">
    <property type="protein sequence ID" value="OGY26154.1"/>
    <property type="molecule type" value="Genomic_DNA"/>
</dbReference>
<keyword evidence="5 7" id="KW-0238">DNA-binding</keyword>
<evidence type="ECO:0000256" key="1">
    <source>
        <dbReference type="ARBA" id="ARBA00022491"/>
    </source>
</evidence>
<keyword evidence="4 7" id="KW-0805">Transcription regulation</keyword>
<evidence type="ECO:0000256" key="4">
    <source>
        <dbReference type="ARBA" id="ARBA00023015"/>
    </source>
</evidence>
<dbReference type="NCBIfam" id="TIGR00244">
    <property type="entry name" value="transcriptional regulator NrdR"/>
    <property type="match status" value="1"/>
</dbReference>
<evidence type="ECO:0000313" key="10">
    <source>
        <dbReference type="Proteomes" id="UP000178162"/>
    </source>
</evidence>
<evidence type="ECO:0000256" key="3">
    <source>
        <dbReference type="ARBA" id="ARBA00022840"/>
    </source>
</evidence>
<feature type="domain" description="ATP-cone" evidence="8">
    <location>
        <begin position="49"/>
        <end position="139"/>
    </location>
</feature>
<proteinExistence type="inferred from homology"/>
<dbReference type="AlphaFoldDB" id="A0A1G1WEU0"/>
<dbReference type="InterPro" id="IPR005144">
    <property type="entry name" value="ATP-cone_dom"/>
</dbReference>
<evidence type="ECO:0000313" key="9">
    <source>
        <dbReference type="EMBL" id="OGY26154.1"/>
    </source>
</evidence>
<dbReference type="STRING" id="1802595.A2134_00950"/>
<keyword evidence="2 7" id="KW-0547">Nucleotide-binding</keyword>
<evidence type="ECO:0000256" key="6">
    <source>
        <dbReference type="ARBA" id="ARBA00023163"/>
    </source>
</evidence>
<sequence>MKCPYCAYFDTSVLDSRDSEDISSIRRRRECLKCGKRFTTYERVESVDLYVIKKDGRREQFDRDKVLGGLLKATEKRPVSVEEVEKMVECIEQEIRKKDSIEVPSKSVGEIVMRKLKALDKVAYIRFASVYRAFEDVESFEKEVRNLLKNTADKKIATTNKGGQAYD</sequence>
<dbReference type="GO" id="GO:0008270">
    <property type="term" value="F:zinc ion binding"/>
    <property type="evidence" value="ECO:0007669"/>
    <property type="project" value="UniProtKB-UniRule"/>
</dbReference>